<comment type="caution">
    <text evidence="1">The sequence shown here is derived from an EMBL/GenBank/DDBJ whole genome shotgun (WGS) entry which is preliminary data.</text>
</comment>
<dbReference type="AlphaFoldDB" id="A0A0F9IHG8"/>
<sequence length="118" mass="13989">MILLSIVGFISYNGGKKSFEDEKENIIKNFKECDTMFRESRDRANEFVGKYNTFLNFFRGELCENRTMRGLIDIHYVPNWINSGYYCDIKRITSEKPDDARKDDRWKSLITCYECNAP</sequence>
<reference evidence="1" key="1">
    <citation type="journal article" date="2015" name="Nature">
        <title>Complex archaea that bridge the gap between prokaryotes and eukaryotes.</title>
        <authorList>
            <person name="Spang A."/>
            <person name="Saw J.H."/>
            <person name="Jorgensen S.L."/>
            <person name="Zaremba-Niedzwiedzka K."/>
            <person name="Martijn J."/>
            <person name="Lind A.E."/>
            <person name="van Eijk R."/>
            <person name="Schleper C."/>
            <person name="Guy L."/>
            <person name="Ettema T.J."/>
        </authorList>
    </citation>
    <scope>NUCLEOTIDE SEQUENCE</scope>
</reference>
<protein>
    <submittedName>
        <fullName evidence="1">Uncharacterized protein</fullName>
    </submittedName>
</protein>
<evidence type="ECO:0000313" key="1">
    <source>
        <dbReference type="EMBL" id="KKM19264.1"/>
    </source>
</evidence>
<name>A0A0F9IHG8_9ZZZZ</name>
<organism evidence="1">
    <name type="scientific">marine sediment metagenome</name>
    <dbReference type="NCBI Taxonomy" id="412755"/>
    <lineage>
        <taxon>unclassified sequences</taxon>
        <taxon>metagenomes</taxon>
        <taxon>ecological metagenomes</taxon>
    </lineage>
</organism>
<gene>
    <name evidence="1" type="ORF">LCGC14_1657420</name>
</gene>
<accession>A0A0F9IHG8</accession>
<proteinExistence type="predicted"/>
<dbReference type="EMBL" id="LAZR01014032">
    <property type="protein sequence ID" value="KKM19264.1"/>
    <property type="molecule type" value="Genomic_DNA"/>
</dbReference>